<feature type="transmembrane region" description="Helical" evidence="10">
    <location>
        <begin position="130"/>
        <end position="157"/>
    </location>
</feature>
<feature type="transmembrane region" description="Helical" evidence="10">
    <location>
        <begin position="242"/>
        <end position="263"/>
    </location>
</feature>
<evidence type="ECO:0000259" key="14">
    <source>
        <dbReference type="Pfam" id="PF13244"/>
    </source>
</evidence>
<dbReference type="InterPro" id="IPR025383">
    <property type="entry name" value="MrpA_C/MbhD"/>
</dbReference>
<evidence type="ECO:0000256" key="2">
    <source>
        <dbReference type="ARBA" id="ARBA00022448"/>
    </source>
</evidence>
<feature type="transmembrane region" description="Helical" evidence="10">
    <location>
        <begin position="331"/>
        <end position="355"/>
    </location>
</feature>
<accession>A0A2T3NPT6</accession>
<dbReference type="Pfam" id="PF20501">
    <property type="entry name" value="MbhE"/>
    <property type="match status" value="1"/>
</dbReference>
<keyword evidence="6 10" id="KW-1133">Transmembrane helix</keyword>
<feature type="transmembrane region" description="Helical" evidence="10">
    <location>
        <begin position="100"/>
        <end position="118"/>
    </location>
</feature>
<dbReference type="PANTHER" id="PTHR43373:SF1">
    <property type="entry name" value="NA(+)_H(+) ANTIPORTER SUBUNIT A"/>
    <property type="match status" value="1"/>
</dbReference>
<evidence type="ECO:0000256" key="10">
    <source>
        <dbReference type="SAM" id="Phobius"/>
    </source>
</evidence>
<gene>
    <name evidence="16" type="ORF">C9I98_17505</name>
</gene>
<dbReference type="GO" id="GO:0006811">
    <property type="term" value="P:monoatomic ion transport"/>
    <property type="evidence" value="ECO:0007669"/>
    <property type="project" value="UniProtKB-KW"/>
</dbReference>
<comment type="subcellular location">
    <subcellularLocation>
        <location evidence="1">Cell membrane</location>
        <topology evidence="1">Multi-pass membrane protein</topology>
    </subcellularLocation>
    <subcellularLocation>
        <location evidence="9">Membrane</location>
        <topology evidence="9">Multi-pass membrane protein</topology>
    </subcellularLocation>
</comment>
<evidence type="ECO:0000313" key="17">
    <source>
        <dbReference type="Proteomes" id="UP000241771"/>
    </source>
</evidence>
<keyword evidence="5 9" id="KW-0812">Transmembrane</keyword>
<dbReference type="Pfam" id="PF04039">
    <property type="entry name" value="MnhB"/>
    <property type="match status" value="1"/>
</dbReference>
<evidence type="ECO:0000259" key="15">
    <source>
        <dbReference type="Pfam" id="PF20501"/>
    </source>
</evidence>
<dbReference type="PANTHER" id="PTHR43373">
    <property type="entry name" value="NA(+)/H(+) ANTIPORTER SUBUNIT"/>
    <property type="match status" value="1"/>
</dbReference>
<feature type="transmembrane region" description="Helical" evidence="10">
    <location>
        <begin position="270"/>
        <end position="289"/>
    </location>
</feature>
<dbReference type="AlphaFoldDB" id="A0A2T3NPT6"/>
<dbReference type="PRINTS" id="PR01434">
    <property type="entry name" value="NADHDHGNASE5"/>
</dbReference>
<feature type="transmembrane region" description="Helical" evidence="10">
    <location>
        <begin position="45"/>
        <end position="66"/>
    </location>
</feature>
<evidence type="ECO:0000259" key="12">
    <source>
        <dbReference type="Pfam" id="PF00662"/>
    </source>
</evidence>
<feature type="domain" description="NADH-Ubiquinone oxidoreductase (complex I) chain 5 N-terminal" evidence="12">
    <location>
        <begin position="32"/>
        <end position="73"/>
    </location>
</feature>
<evidence type="ECO:0000256" key="3">
    <source>
        <dbReference type="ARBA" id="ARBA00022449"/>
    </source>
</evidence>
<keyword evidence="3" id="KW-0050">Antiport</keyword>
<keyword evidence="8 10" id="KW-0472">Membrane</keyword>
<keyword evidence="4" id="KW-1003">Cell membrane</keyword>
<sequence length="874" mass="95191">MGFVLFPAVLFLTAISYYQPSPEGLRWSIPWVPSLDINLSLQLDALSFVFVGLISCIGFFVQLYALAYMKGKAERFSFHLYLTLFMLSMLGLVLSDNIILLFVFWELTTITSYLLIGFNHEKEKSRKNALQSLVVTGAGGLALLAGLILLGQIAGSYELSTIIDKAINDAQSVSEHAYFTPSLVLILLGAFTKSAQFPFHFWLPGAMAAPTPVSAFLHSATMVKAGIYLLARLSPVYAQSEVWFYSLIIVGGFTALWSAVIALMQKDLKLMLAFSTNTILGILTLLLGIGSETALAAAILFILAHAFYKASLFMVVGNIDKATGTRDIRLLYGLKAVLIFSFASGLIAALSKAGIPPLLGFLSKEYAYKAGLEVHSIVMLALVIINGVMVALALAVISRPFLNHTIKDNPTVKSIEAEVGFWIPPMVLACCSVVVPTLGLGWLNEYVLSTAIFEINQVDQSSPVKLWHGFNLPLLMSGVTLALGLLIYKYMSSLTQLLNKLLAPLPIATQVFEQCMSLMVKTATWQTQKLQQRRLSVYATLFFTVFAAILLLNPLKIPSDFLARILTVELYEFAIAFLLILSAIACVFSTSRLLSIAALGAIGFLMTLVFMIYSAPDVAKTLLLVETLMVVFVALLIRHLPHFSTVKQHGKRRRIFHAAIAGIIGLSITALLIAITDSPLHSPLADFFSQNSVPGGHGRNIVNVILVDFRAFDTMGEAIVVVIAAIAAISLFKTTSLQKNRIQSLIFGTTAHIVAVLMMVFSLYLLLRGHNSPGGGFIGALIAVIGLTLLIFAESPQYVRERLGYKPMNIALFGVFLSLLAGVIGFAMGEPFLTGIWWKQILPLGTPLIFDVGIYLAVIGGVLEVLLRVNEELD</sequence>
<reference evidence="16 17" key="1">
    <citation type="submission" date="2018-01" db="EMBL/GenBank/DDBJ databases">
        <title>Whole genome sequencing of Histamine producing bacteria.</title>
        <authorList>
            <person name="Butler K."/>
        </authorList>
    </citation>
    <scope>NUCLEOTIDE SEQUENCE [LARGE SCALE GENOMIC DNA]</scope>
    <source>
        <strain evidence="16 17">DSM 100436</strain>
    </source>
</reference>
<dbReference type="Proteomes" id="UP000241771">
    <property type="component" value="Unassembled WGS sequence"/>
</dbReference>
<evidence type="ECO:0000256" key="7">
    <source>
        <dbReference type="ARBA" id="ARBA00023065"/>
    </source>
</evidence>
<feature type="transmembrane region" description="Helical" evidence="10">
    <location>
        <begin position="375"/>
        <end position="398"/>
    </location>
</feature>
<feature type="transmembrane region" description="Helical" evidence="10">
    <location>
        <begin position="78"/>
        <end position="94"/>
    </location>
</feature>
<feature type="domain" description="MrpA C-terminal/MbhE" evidence="15">
    <location>
        <begin position="653"/>
        <end position="733"/>
    </location>
</feature>
<dbReference type="GO" id="GO:0005886">
    <property type="term" value="C:plasma membrane"/>
    <property type="evidence" value="ECO:0007669"/>
    <property type="project" value="UniProtKB-SubCell"/>
</dbReference>
<organism evidence="16 17">
    <name type="scientific">Photobacterium sanctipauli</name>
    <dbReference type="NCBI Taxonomy" id="1342794"/>
    <lineage>
        <taxon>Bacteria</taxon>
        <taxon>Pseudomonadati</taxon>
        <taxon>Pseudomonadota</taxon>
        <taxon>Gammaproteobacteria</taxon>
        <taxon>Vibrionales</taxon>
        <taxon>Vibrionaceae</taxon>
        <taxon>Photobacterium</taxon>
    </lineage>
</organism>
<feature type="domain" description="MrpA C-terminal/MbhD" evidence="14">
    <location>
        <begin position="578"/>
        <end position="641"/>
    </location>
</feature>
<feature type="transmembrane region" description="Helical" evidence="10">
    <location>
        <begin position="714"/>
        <end position="732"/>
    </location>
</feature>
<evidence type="ECO:0000256" key="5">
    <source>
        <dbReference type="ARBA" id="ARBA00022692"/>
    </source>
</evidence>
<comment type="caution">
    <text evidence="16">The sequence shown here is derived from an EMBL/GenBank/DDBJ whole genome shotgun (WGS) entry which is preliminary data.</text>
</comment>
<evidence type="ECO:0000256" key="8">
    <source>
        <dbReference type="ARBA" id="ARBA00023136"/>
    </source>
</evidence>
<dbReference type="InterPro" id="IPR007182">
    <property type="entry name" value="MnhB"/>
</dbReference>
<evidence type="ECO:0000313" key="16">
    <source>
        <dbReference type="EMBL" id="PSW18270.1"/>
    </source>
</evidence>
<dbReference type="InterPro" id="IPR001750">
    <property type="entry name" value="ND/Mrp_TM"/>
</dbReference>
<evidence type="ECO:0000259" key="13">
    <source>
        <dbReference type="Pfam" id="PF04039"/>
    </source>
</evidence>
<dbReference type="RefSeq" id="WP_107272298.1">
    <property type="nucleotide sequence ID" value="NZ_PYMA01000012.1"/>
</dbReference>
<dbReference type="InterPro" id="IPR046806">
    <property type="entry name" value="MrpA_C/MbhE"/>
</dbReference>
<feature type="transmembrane region" description="Helical" evidence="10">
    <location>
        <begin position="848"/>
        <end position="867"/>
    </location>
</feature>
<feature type="transmembrane region" description="Helical" evidence="10">
    <location>
        <begin position="658"/>
        <end position="676"/>
    </location>
</feature>
<feature type="transmembrane region" description="Helical" evidence="10">
    <location>
        <begin position="207"/>
        <end position="230"/>
    </location>
</feature>
<feature type="transmembrane region" description="Helical" evidence="10">
    <location>
        <begin position="619"/>
        <end position="637"/>
    </location>
</feature>
<feature type="transmembrane region" description="Helical" evidence="10">
    <location>
        <begin position="593"/>
        <end position="613"/>
    </location>
</feature>
<dbReference type="InterPro" id="IPR050616">
    <property type="entry name" value="CPA3_Na-H_Antiporter_A"/>
</dbReference>
<feature type="domain" description="NADH:quinone oxidoreductase/Mrp antiporter transmembrane" evidence="11">
    <location>
        <begin position="95"/>
        <end position="388"/>
    </location>
</feature>
<proteinExistence type="predicted"/>
<evidence type="ECO:0000256" key="9">
    <source>
        <dbReference type="RuleBase" id="RU000320"/>
    </source>
</evidence>
<keyword evidence="17" id="KW-1185">Reference proteome</keyword>
<keyword evidence="7" id="KW-0406">Ion transport</keyword>
<evidence type="ECO:0000259" key="11">
    <source>
        <dbReference type="Pfam" id="PF00361"/>
    </source>
</evidence>
<dbReference type="GO" id="GO:0015297">
    <property type="term" value="F:antiporter activity"/>
    <property type="evidence" value="ECO:0007669"/>
    <property type="project" value="UniProtKB-KW"/>
</dbReference>
<dbReference type="EMBL" id="PYMA01000012">
    <property type="protein sequence ID" value="PSW18270.1"/>
    <property type="molecule type" value="Genomic_DNA"/>
</dbReference>
<feature type="transmembrane region" description="Helical" evidence="10">
    <location>
        <begin position="773"/>
        <end position="793"/>
    </location>
</feature>
<name>A0A2T3NPT6_9GAMM</name>
<feature type="transmembrane region" description="Helical" evidence="10">
    <location>
        <begin position="295"/>
        <end position="319"/>
    </location>
</feature>
<dbReference type="InterPro" id="IPR001516">
    <property type="entry name" value="Proton_antipo_N"/>
</dbReference>
<feature type="domain" description="Na+/H+ antiporter MnhB subunit-related protein" evidence="13">
    <location>
        <begin position="746"/>
        <end position="863"/>
    </location>
</feature>
<evidence type="ECO:0000256" key="4">
    <source>
        <dbReference type="ARBA" id="ARBA00022475"/>
    </source>
</evidence>
<protein>
    <submittedName>
        <fullName evidence="16">Proton-conducting membrane transporter</fullName>
    </submittedName>
</protein>
<feature type="transmembrane region" description="Helical" evidence="10">
    <location>
        <begin position="744"/>
        <end position="767"/>
    </location>
</feature>
<keyword evidence="2" id="KW-0813">Transport</keyword>
<feature type="transmembrane region" description="Helical" evidence="10">
    <location>
        <begin position="535"/>
        <end position="555"/>
    </location>
</feature>
<dbReference type="Pfam" id="PF13244">
    <property type="entry name" value="MbhD"/>
    <property type="match status" value="1"/>
</dbReference>
<feature type="transmembrane region" description="Helical" evidence="10">
    <location>
        <begin position="470"/>
        <end position="488"/>
    </location>
</feature>
<dbReference type="Pfam" id="PF00662">
    <property type="entry name" value="Proton_antipo_N"/>
    <property type="match status" value="1"/>
</dbReference>
<feature type="transmembrane region" description="Helical" evidence="10">
    <location>
        <begin position="419"/>
        <end position="443"/>
    </location>
</feature>
<feature type="transmembrane region" description="Helical" evidence="10">
    <location>
        <begin position="177"/>
        <end position="195"/>
    </location>
</feature>
<feature type="transmembrane region" description="Helical" evidence="10">
    <location>
        <begin position="805"/>
        <end position="828"/>
    </location>
</feature>
<evidence type="ECO:0000256" key="6">
    <source>
        <dbReference type="ARBA" id="ARBA00022989"/>
    </source>
</evidence>
<evidence type="ECO:0000256" key="1">
    <source>
        <dbReference type="ARBA" id="ARBA00004651"/>
    </source>
</evidence>
<feature type="transmembrane region" description="Helical" evidence="10">
    <location>
        <begin position="561"/>
        <end position="581"/>
    </location>
</feature>
<dbReference type="Pfam" id="PF00361">
    <property type="entry name" value="Proton_antipo_M"/>
    <property type="match status" value="1"/>
</dbReference>